<proteinExistence type="inferred from homology"/>
<dbReference type="Pfam" id="PF00293">
    <property type="entry name" value="NUDIX"/>
    <property type="match status" value="1"/>
</dbReference>
<dbReference type="Proteomes" id="UP000010847">
    <property type="component" value="Chromosome"/>
</dbReference>
<evidence type="ECO:0000256" key="9">
    <source>
        <dbReference type="ARBA" id="ARBA00023204"/>
    </source>
</evidence>
<dbReference type="GO" id="GO:0006281">
    <property type="term" value="P:DNA repair"/>
    <property type="evidence" value="ECO:0007669"/>
    <property type="project" value="UniProtKB-KW"/>
</dbReference>
<dbReference type="GO" id="GO:0046872">
    <property type="term" value="F:metal ion binding"/>
    <property type="evidence" value="ECO:0007669"/>
    <property type="project" value="UniProtKB-KW"/>
</dbReference>
<accession>W0E8B7</accession>
<evidence type="ECO:0000256" key="4">
    <source>
        <dbReference type="ARBA" id="ARBA00022705"/>
    </source>
</evidence>
<dbReference type="GO" id="GO:0044716">
    <property type="term" value="F:8-oxo-GDP phosphatase activity"/>
    <property type="evidence" value="ECO:0007669"/>
    <property type="project" value="TreeGrafter"/>
</dbReference>
<dbReference type="GO" id="GO:0008413">
    <property type="term" value="F:8-oxo-7,8-dihydroguanosine triphosphate pyrophosphatase activity"/>
    <property type="evidence" value="ECO:0007669"/>
    <property type="project" value="TreeGrafter"/>
</dbReference>
<dbReference type="EC" id="3.6.1.55" evidence="11"/>
<keyword evidence="6" id="KW-0227">DNA damage</keyword>
<organism evidence="13 14">
    <name type="scientific">Desulfitobacterium metallireducens DSM 15288</name>
    <dbReference type="NCBI Taxonomy" id="871968"/>
    <lineage>
        <taxon>Bacteria</taxon>
        <taxon>Bacillati</taxon>
        <taxon>Bacillota</taxon>
        <taxon>Clostridia</taxon>
        <taxon>Eubacteriales</taxon>
        <taxon>Desulfitobacteriaceae</taxon>
        <taxon>Desulfitobacterium</taxon>
    </lineage>
</organism>
<comment type="cofactor">
    <cofactor evidence="1">
        <name>Mg(2+)</name>
        <dbReference type="ChEBI" id="CHEBI:18420"/>
    </cofactor>
</comment>
<dbReference type="AlphaFoldDB" id="W0E8B7"/>
<dbReference type="OrthoDB" id="9810648at2"/>
<dbReference type="RefSeq" id="WP_006717045.1">
    <property type="nucleotide sequence ID" value="NZ_CP007032.1"/>
</dbReference>
<sequence length="130" mass="14811">MIEVSAAIIKKGETFLIAQRGRNKAQGLMWEFPGGKLEADETPEESLVREIKEELNIEIEVGAKFGENIYDYPSGKIKLIAFSAQWISGDLKLVEHERVKWVKASELQSFEFAPADIHFVEKLGKHDKFF</sequence>
<evidence type="ECO:0000256" key="6">
    <source>
        <dbReference type="ARBA" id="ARBA00022763"/>
    </source>
</evidence>
<evidence type="ECO:0000256" key="8">
    <source>
        <dbReference type="ARBA" id="ARBA00022842"/>
    </source>
</evidence>
<feature type="domain" description="Nudix hydrolase" evidence="12">
    <location>
        <begin position="1"/>
        <end position="125"/>
    </location>
</feature>
<evidence type="ECO:0000256" key="7">
    <source>
        <dbReference type="ARBA" id="ARBA00022801"/>
    </source>
</evidence>
<dbReference type="InterPro" id="IPR020476">
    <property type="entry name" value="Nudix_hydrolase"/>
</dbReference>
<dbReference type="GO" id="GO:0035539">
    <property type="term" value="F:8-oxo-7,8-dihydrodeoxyguanosine triphosphate pyrophosphatase activity"/>
    <property type="evidence" value="ECO:0007669"/>
    <property type="project" value="UniProtKB-EC"/>
</dbReference>
<dbReference type="KEGG" id="dmt:DESME_07985"/>
<dbReference type="EMBL" id="CP007032">
    <property type="protein sequence ID" value="AHF07012.1"/>
    <property type="molecule type" value="Genomic_DNA"/>
</dbReference>
<dbReference type="eggNOG" id="COG1051">
    <property type="taxonomic scope" value="Bacteria"/>
</dbReference>
<keyword evidence="5" id="KW-0479">Metal-binding</keyword>
<keyword evidence="14" id="KW-1185">Reference proteome</keyword>
<dbReference type="PANTHER" id="PTHR47707:SF1">
    <property type="entry name" value="NUDIX HYDROLASE FAMILY PROTEIN"/>
    <property type="match status" value="1"/>
</dbReference>
<protein>
    <recommendedName>
        <fullName evidence="11">8-oxo-dGTP diphosphatase</fullName>
        <ecNumber evidence="11">3.6.1.55</ecNumber>
    </recommendedName>
</protein>
<dbReference type="STRING" id="871968.DESME_07985"/>
<dbReference type="PRINTS" id="PR00502">
    <property type="entry name" value="NUDIXFAMILY"/>
</dbReference>
<evidence type="ECO:0000313" key="14">
    <source>
        <dbReference type="Proteomes" id="UP000010847"/>
    </source>
</evidence>
<keyword evidence="9" id="KW-0234">DNA repair</keyword>
<dbReference type="HOGENOM" id="CLU_037162_19_3_9"/>
<keyword evidence="8" id="KW-0460">Magnesium</keyword>
<dbReference type="InterPro" id="IPR015797">
    <property type="entry name" value="NUDIX_hydrolase-like_dom_sf"/>
</dbReference>
<dbReference type="PANTHER" id="PTHR47707">
    <property type="entry name" value="8-OXO-DGTP DIPHOSPHATASE"/>
    <property type="match status" value="1"/>
</dbReference>
<dbReference type="InterPro" id="IPR000086">
    <property type="entry name" value="NUDIX_hydrolase_dom"/>
</dbReference>
<dbReference type="Gene3D" id="3.90.79.10">
    <property type="entry name" value="Nucleoside Triphosphate Pyrophosphohydrolase"/>
    <property type="match status" value="1"/>
</dbReference>
<evidence type="ECO:0000256" key="2">
    <source>
        <dbReference type="ARBA" id="ARBA00005582"/>
    </source>
</evidence>
<evidence type="ECO:0000259" key="12">
    <source>
        <dbReference type="PROSITE" id="PS51462"/>
    </source>
</evidence>
<gene>
    <name evidence="13" type="ORF">DESME_07985</name>
</gene>
<evidence type="ECO:0000256" key="10">
    <source>
        <dbReference type="ARBA" id="ARBA00035861"/>
    </source>
</evidence>
<evidence type="ECO:0000313" key="13">
    <source>
        <dbReference type="EMBL" id="AHF07012.1"/>
    </source>
</evidence>
<evidence type="ECO:0000256" key="3">
    <source>
        <dbReference type="ARBA" id="ARBA00022457"/>
    </source>
</evidence>
<keyword evidence="4" id="KW-0235">DNA replication</keyword>
<name>W0E8B7_9FIRM</name>
<keyword evidence="7 13" id="KW-0378">Hydrolase</keyword>
<keyword evidence="3" id="KW-0515">Mutator protein</keyword>
<dbReference type="GO" id="GO:0044715">
    <property type="term" value="F:8-oxo-dGDP phosphatase activity"/>
    <property type="evidence" value="ECO:0007669"/>
    <property type="project" value="TreeGrafter"/>
</dbReference>
<dbReference type="PROSITE" id="PS51462">
    <property type="entry name" value="NUDIX"/>
    <property type="match status" value="1"/>
</dbReference>
<evidence type="ECO:0000256" key="5">
    <source>
        <dbReference type="ARBA" id="ARBA00022723"/>
    </source>
</evidence>
<comment type="similarity">
    <text evidence="2">Belongs to the Nudix hydrolase family.</text>
</comment>
<dbReference type="SUPFAM" id="SSF55811">
    <property type="entry name" value="Nudix"/>
    <property type="match status" value="1"/>
</dbReference>
<comment type="catalytic activity">
    <reaction evidence="10">
        <text>8-oxo-dGTP + H2O = 8-oxo-dGMP + diphosphate + H(+)</text>
        <dbReference type="Rhea" id="RHEA:31575"/>
        <dbReference type="ChEBI" id="CHEBI:15377"/>
        <dbReference type="ChEBI" id="CHEBI:15378"/>
        <dbReference type="ChEBI" id="CHEBI:33019"/>
        <dbReference type="ChEBI" id="CHEBI:63224"/>
        <dbReference type="ChEBI" id="CHEBI:77896"/>
        <dbReference type="EC" id="3.6.1.55"/>
    </reaction>
</comment>
<reference evidence="13 14" key="1">
    <citation type="submission" date="2013-12" db="EMBL/GenBank/DDBJ databases">
        <authorList>
            <consortium name="DOE Joint Genome Institute"/>
            <person name="Smidt H."/>
            <person name="Huntemann M."/>
            <person name="Han J."/>
            <person name="Chen A."/>
            <person name="Kyrpides N."/>
            <person name="Mavromatis K."/>
            <person name="Markowitz V."/>
            <person name="Palaniappan K."/>
            <person name="Ivanova N."/>
            <person name="Schaumberg A."/>
            <person name="Pati A."/>
            <person name="Liolios K."/>
            <person name="Nordberg H.P."/>
            <person name="Cantor M.N."/>
            <person name="Hua S.X."/>
            <person name="Woyke T."/>
        </authorList>
    </citation>
    <scope>NUCLEOTIDE SEQUENCE [LARGE SCALE GENOMIC DNA]</scope>
    <source>
        <strain evidence="14">DSM 15288</strain>
    </source>
</reference>
<dbReference type="CDD" id="cd03425">
    <property type="entry name" value="NUDIX_MutT_NudA_like"/>
    <property type="match status" value="1"/>
</dbReference>
<evidence type="ECO:0000256" key="1">
    <source>
        <dbReference type="ARBA" id="ARBA00001946"/>
    </source>
</evidence>
<dbReference type="GO" id="GO:0006260">
    <property type="term" value="P:DNA replication"/>
    <property type="evidence" value="ECO:0007669"/>
    <property type="project" value="UniProtKB-KW"/>
</dbReference>
<dbReference type="InterPro" id="IPR047127">
    <property type="entry name" value="MutT-like"/>
</dbReference>
<evidence type="ECO:0000256" key="11">
    <source>
        <dbReference type="ARBA" id="ARBA00038905"/>
    </source>
</evidence>